<dbReference type="SUPFAM" id="SSF54001">
    <property type="entry name" value="Cysteine proteinases"/>
    <property type="match status" value="1"/>
</dbReference>
<dbReference type="Pfam" id="PF00877">
    <property type="entry name" value="NLPC_P60"/>
    <property type="match status" value="1"/>
</dbReference>
<evidence type="ECO:0000313" key="9">
    <source>
        <dbReference type="EMBL" id="RZS43262.1"/>
    </source>
</evidence>
<comment type="similarity">
    <text evidence="1">Belongs to the peptidase C40 family.</text>
</comment>
<feature type="region of interest" description="Disordered" evidence="6">
    <location>
        <begin position="205"/>
        <end position="235"/>
    </location>
</feature>
<dbReference type="AlphaFoldDB" id="A0A4Q7L4V7"/>
<feature type="region of interest" description="Disordered" evidence="6">
    <location>
        <begin position="262"/>
        <end position="313"/>
    </location>
</feature>
<dbReference type="EMBL" id="SGWQ01000002">
    <property type="protein sequence ID" value="RZS43262.1"/>
    <property type="molecule type" value="Genomic_DNA"/>
</dbReference>
<comment type="caution">
    <text evidence="9">The sequence shown here is derived from an EMBL/GenBank/DDBJ whole genome shotgun (WGS) entry which is preliminary data.</text>
</comment>
<feature type="compositionally biased region" description="Polar residues" evidence="6">
    <location>
        <begin position="218"/>
        <end position="233"/>
    </location>
</feature>
<name>A0A4Q7L4V7_9PSEU</name>
<evidence type="ECO:0000256" key="7">
    <source>
        <dbReference type="SAM" id="SignalP"/>
    </source>
</evidence>
<dbReference type="GO" id="GO:0006508">
    <property type="term" value="P:proteolysis"/>
    <property type="evidence" value="ECO:0007669"/>
    <property type="project" value="UniProtKB-KW"/>
</dbReference>
<dbReference type="Gene3D" id="3.90.1720.10">
    <property type="entry name" value="endopeptidase domain like (from Nostoc punctiforme)"/>
    <property type="match status" value="1"/>
</dbReference>
<dbReference type="InterPro" id="IPR000064">
    <property type="entry name" value="NLP_P60_dom"/>
</dbReference>
<proteinExistence type="inferred from homology"/>
<dbReference type="InterPro" id="IPR038765">
    <property type="entry name" value="Papain-like_cys_pep_sf"/>
</dbReference>
<protein>
    <submittedName>
        <fullName evidence="9">Cell wall-associated NlpC family hydrolase</fullName>
    </submittedName>
</protein>
<feature type="domain" description="NlpC/P60" evidence="8">
    <location>
        <begin position="313"/>
        <end position="452"/>
    </location>
</feature>
<evidence type="ECO:0000256" key="4">
    <source>
        <dbReference type="ARBA" id="ARBA00022807"/>
    </source>
</evidence>
<keyword evidence="5" id="KW-0175">Coiled coil</keyword>
<reference evidence="9 10" key="1">
    <citation type="submission" date="2019-02" db="EMBL/GenBank/DDBJ databases">
        <title>Genomic Encyclopedia of Type Strains, Phase IV (KMG-IV): sequencing the most valuable type-strain genomes for metagenomic binning, comparative biology and taxonomic classification.</title>
        <authorList>
            <person name="Goeker M."/>
        </authorList>
    </citation>
    <scope>NUCLEOTIDE SEQUENCE [LARGE SCALE GENOMIC DNA]</scope>
    <source>
        <strain evidence="9 10">DSM 101727</strain>
    </source>
</reference>
<keyword evidence="7" id="KW-0732">Signal</keyword>
<feature type="signal peptide" evidence="7">
    <location>
        <begin position="1"/>
        <end position="24"/>
    </location>
</feature>
<feature type="coiled-coil region" evidence="5">
    <location>
        <begin position="57"/>
        <end position="126"/>
    </location>
</feature>
<feature type="compositionally biased region" description="Basic and acidic residues" evidence="6">
    <location>
        <begin position="262"/>
        <end position="278"/>
    </location>
</feature>
<feature type="chain" id="PRO_5020350811" evidence="7">
    <location>
        <begin position="25"/>
        <end position="452"/>
    </location>
</feature>
<organism evidence="9 10">
    <name type="scientific">Herbihabitans rhizosphaerae</name>
    <dbReference type="NCBI Taxonomy" id="1872711"/>
    <lineage>
        <taxon>Bacteria</taxon>
        <taxon>Bacillati</taxon>
        <taxon>Actinomycetota</taxon>
        <taxon>Actinomycetes</taxon>
        <taxon>Pseudonocardiales</taxon>
        <taxon>Pseudonocardiaceae</taxon>
        <taxon>Herbihabitans</taxon>
    </lineage>
</organism>
<evidence type="ECO:0000256" key="6">
    <source>
        <dbReference type="SAM" id="MobiDB-lite"/>
    </source>
</evidence>
<feature type="region of interest" description="Disordered" evidence="6">
    <location>
        <begin position="27"/>
        <end position="56"/>
    </location>
</feature>
<dbReference type="PROSITE" id="PS51935">
    <property type="entry name" value="NLPC_P60"/>
    <property type="match status" value="1"/>
</dbReference>
<keyword evidence="10" id="KW-1185">Reference proteome</keyword>
<dbReference type="PANTHER" id="PTHR47359:SF3">
    <property type="entry name" value="NLP_P60 DOMAIN-CONTAINING PROTEIN-RELATED"/>
    <property type="match status" value="1"/>
</dbReference>
<gene>
    <name evidence="9" type="ORF">EV193_102241</name>
</gene>
<keyword evidence="2" id="KW-0645">Protease</keyword>
<keyword evidence="3 9" id="KW-0378">Hydrolase</keyword>
<accession>A0A4Q7L4V7</accession>
<evidence type="ECO:0000256" key="2">
    <source>
        <dbReference type="ARBA" id="ARBA00022670"/>
    </source>
</evidence>
<evidence type="ECO:0000256" key="5">
    <source>
        <dbReference type="SAM" id="Coils"/>
    </source>
</evidence>
<dbReference type="Proteomes" id="UP000294257">
    <property type="component" value="Unassembled WGS sequence"/>
</dbReference>
<dbReference type="PANTHER" id="PTHR47359">
    <property type="entry name" value="PEPTIDOGLYCAN DL-ENDOPEPTIDASE CWLO"/>
    <property type="match status" value="1"/>
</dbReference>
<sequence>MSTRRAVAQGLAAASFALAVVVTAAGTGMAVPPPPPNPSDAEIDRSREAANSQAGRVGALTNQLAQAESRLVALQSDVEAKMEEANKALVDLETAQDDAAKARAEADAARRESDGANQAIDAARAQIDRFAAASLRQGSSVGSIPAYLSAKSPEDMLAKSGLLNAVSSSQLNVMDQLERARAAKANKDSLARAALERANIKQAAADKAKRDADGAQAIASQAQRDQVGRNQQLESERGTVEQALVQAQNQVGGLQAQRQRYQDWRAAKEREDAERARAAAEAAANQGGGGGSNNNNGGRPGGGGSARPPVVGGGSASTVISRALAQLGVVYAWGGGNAYGPTRGIADGGVADAHGDYRKIGFDCSGLMIYAFAGVGIKLPHYSGYQAQAGRRVPLSQMRPGDMLFWASGGRIHHVALYIGNGQMVEAPYSGSRVRVTSVRYGGIVPYATRLL</sequence>
<evidence type="ECO:0000256" key="1">
    <source>
        <dbReference type="ARBA" id="ARBA00007074"/>
    </source>
</evidence>
<evidence type="ECO:0000259" key="8">
    <source>
        <dbReference type="PROSITE" id="PS51935"/>
    </source>
</evidence>
<dbReference type="GO" id="GO:0008234">
    <property type="term" value="F:cysteine-type peptidase activity"/>
    <property type="evidence" value="ECO:0007669"/>
    <property type="project" value="UniProtKB-KW"/>
</dbReference>
<evidence type="ECO:0000256" key="3">
    <source>
        <dbReference type="ARBA" id="ARBA00022801"/>
    </source>
</evidence>
<feature type="compositionally biased region" description="Gly residues" evidence="6">
    <location>
        <begin position="286"/>
        <end position="313"/>
    </location>
</feature>
<dbReference type="InterPro" id="IPR051794">
    <property type="entry name" value="PG_Endopeptidase_C40"/>
</dbReference>
<keyword evidence="4" id="KW-0788">Thiol protease</keyword>
<evidence type="ECO:0000313" key="10">
    <source>
        <dbReference type="Proteomes" id="UP000294257"/>
    </source>
</evidence>